<dbReference type="Proteomes" id="UP000660729">
    <property type="component" value="Unassembled WGS sequence"/>
</dbReference>
<evidence type="ECO:0000256" key="3">
    <source>
        <dbReference type="SAM" id="Phobius"/>
    </source>
</evidence>
<keyword evidence="3" id="KW-0812">Transmembrane</keyword>
<comment type="caution">
    <text evidence="4">The sequence shown here is derived from an EMBL/GenBank/DDBJ whole genome shotgun (WGS) entry which is preliminary data.</text>
</comment>
<evidence type="ECO:0000313" key="4">
    <source>
        <dbReference type="EMBL" id="KAF7188301.1"/>
    </source>
</evidence>
<feature type="compositionally biased region" description="Polar residues" evidence="2">
    <location>
        <begin position="513"/>
        <end position="525"/>
    </location>
</feature>
<protein>
    <submittedName>
        <fullName evidence="4">Uncharacterized protein</fullName>
    </submittedName>
</protein>
<keyword evidence="3" id="KW-0472">Membrane</keyword>
<feature type="coiled-coil region" evidence="1">
    <location>
        <begin position="570"/>
        <end position="597"/>
    </location>
</feature>
<evidence type="ECO:0000256" key="2">
    <source>
        <dbReference type="SAM" id="MobiDB-lite"/>
    </source>
</evidence>
<sequence length="682" mass="75328">MATAPDLMPKRHLLLLPQELLDIILDLAYPAEDEKRFVDRAKFEKQERERRRHNPSTFAPKDFIYKVDQWMVSKAFFESASRAWVTNQHFHDYAFPGPYSDVFARVYLARSTESGSVLAQYCAKLSVTYIPDIGNFNGLPSLKYLTLVVDHEIFRSSEPAFAWEVSLSQEQLETVSQQSGLAGLPKLKQIRLVADEVKYAKTKRQQEQWSDNVTALEILLQEHQRSKVAQEPGTKMLESKSQLLEMLGRLDQNVSRGSTPRVEPMLLRPTTSFTAPLSGEALRARMSAFVSGGAKKLAQLVSQPSGEASRAAADTDVVRVERHEETPVGEHTNGDGSVDGAASTLSVGTKTGGTFEDLEDDDNSVSSEELDAANWIETETEEEALHETSSGMKRDAREFYTPFPKRRALVKYDMPVDGTPARPFMDSASRPALEVERQALPSAGNTAPLLGATQGATLSGEITAFLSGGMIKISLAEGEMPERQRMPQNDGIERPEEGSEAEWITEDEEEFGGSSNMVSTSIQTGEKSKVPEDSTGIQPTVGEDVITSNDAFGSIAGHLKEVADLTKAHISSLDARIKDLNQAIKLHEARLSSQSTQSSSEPYQAEIVTTKLKKLEQGVSSLLSSRTEPKPAAKPEHEFSVLIAMCSLMCFLICLYILLQMALSTDYVAFRFGNFELVMRRA</sequence>
<keyword evidence="5" id="KW-1185">Reference proteome</keyword>
<organism evidence="4 5">
    <name type="scientific">Pseudocercospora fuligena</name>
    <dbReference type="NCBI Taxonomy" id="685502"/>
    <lineage>
        <taxon>Eukaryota</taxon>
        <taxon>Fungi</taxon>
        <taxon>Dikarya</taxon>
        <taxon>Ascomycota</taxon>
        <taxon>Pezizomycotina</taxon>
        <taxon>Dothideomycetes</taxon>
        <taxon>Dothideomycetidae</taxon>
        <taxon>Mycosphaerellales</taxon>
        <taxon>Mycosphaerellaceae</taxon>
        <taxon>Pseudocercospora</taxon>
    </lineage>
</organism>
<feature type="region of interest" description="Disordered" evidence="2">
    <location>
        <begin position="509"/>
        <end position="541"/>
    </location>
</feature>
<dbReference type="EMBL" id="JABCIY010000211">
    <property type="protein sequence ID" value="KAF7188301.1"/>
    <property type="molecule type" value="Genomic_DNA"/>
</dbReference>
<evidence type="ECO:0000313" key="5">
    <source>
        <dbReference type="Proteomes" id="UP000660729"/>
    </source>
</evidence>
<reference evidence="4" key="1">
    <citation type="submission" date="2020-04" db="EMBL/GenBank/DDBJ databases">
        <title>Draft genome resource of the tomato pathogen Pseudocercospora fuligena.</title>
        <authorList>
            <person name="Zaccaron A."/>
        </authorList>
    </citation>
    <scope>NUCLEOTIDE SEQUENCE</scope>
    <source>
        <strain evidence="4">PF001</strain>
    </source>
</reference>
<proteinExistence type="predicted"/>
<dbReference type="OrthoDB" id="3639531at2759"/>
<gene>
    <name evidence="4" type="ORF">HII31_10365</name>
</gene>
<keyword evidence="1" id="KW-0175">Coiled coil</keyword>
<name>A0A8H6RDZ8_9PEZI</name>
<accession>A0A8H6RDZ8</accession>
<feature type="transmembrane region" description="Helical" evidence="3">
    <location>
        <begin position="639"/>
        <end position="659"/>
    </location>
</feature>
<keyword evidence="3" id="KW-1133">Transmembrane helix</keyword>
<dbReference type="AlphaFoldDB" id="A0A8H6RDZ8"/>
<evidence type="ECO:0000256" key="1">
    <source>
        <dbReference type="SAM" id="Coils"/>
    </source>
</evidence>